<name>A0ABT3MU83_9GAMM</name>
<protein>
    <submittedName>
        <fullName evidence="1">Uncharacterized protein</fullName>
    </submittedName>
</protein>
<organism evidence="1 2">
    <name type="scientific">Endozoicomonas gorgoniicola</name>
    <dbReference type="NCBI Taxonomy" id="1234144"/>
    <lineage>
        <taxon>Bacteria</taxon>
        <taxon>Pseudomonadati</taxon>
        <taxon>Pseudomonadota</taxon>
        <taxon>Gammaproteobacteria</taxon>
        <taxon>Oceanospirillales</taxon>
        <taxon>Endozoicomonadaceae</taxon>
        <taxon>Endozoicomonas</taxon>
    </lineage>
</organism>
<dbReference type="Proteomes" id="UP001209854">
    <property type="component" value="Unassembled WGS sequence"/>
</dbReference>
<comment type="caution">
    <text evidence="1">The sequence shown here is derived from an EMBL/GenBank/DDBJ whole genome shotgun (WGS) entry which is preliminary data.</text>
</comment>
<proteinExistence type="predicted"/>
<evidence type="ECO:0000313" key="1">
    <source>
        <dbReference type="EMBL" id="MCW7552945.1"/>
    </source>
</evidence>
<accession>A0ABT3MU83</accession>
<reference evidence="1 2" key="1">
    <citation type="submission" date="2022-10" db="EMBL/GenBank/DDBJ databases">
        <title>High-quality genome sequences of two octocoral-associated bacteria, Endozoicomonas euniceicola EF212 and Endozoicomonas gorgoniicola PS125.</title>
        <authorList>
            <person name="Chiou Y.-J."/>
            <person name="Chen Y.-H."/>
        </authorList>
    </citation>
    <scope>NUCLEOTIDE SEQUENCE [LARGE SCALE GENOMIC DNA]</scope>
    <source>
        <strain evidence="1 2">PS125</strain>
    </source>
</reference>
<keyword evidence="2" id="KW-1185">Reference proteome</keyword>
<sequence>MAPVLQKALPIVGSALGRKMGVRVEVAGHRACTDGESIWLPAFDPQRPEQEKLAWGFLSHEAAHVRYTDFYLDYEGSALRRRLTNLLEDIRIEKAISREYPGAAFSLADVVHQLVIEPKFSG</sequence>
<gene>
    <name evidence="1" type="ORF">NX722_09885</name>
</gene>
<dbReference type="RefSeq" id="WP_262567846.1">
    <property type="nucleotide sequence ID" value="NZ_JAPFCC010000001.1"/>
</dbReference>
<dbReference type="EMBL" id="JAPFCC010000001">
    <property type="protein sequence ID" value="MCW7552945.1"/>
    <property type="molecule type" value="Genomic_DNA"/>
</dbReference>
<evidence type="ECO:0000313" key="2">
    <source>
        <dbReference type="Proteomes" id="UP001209854"/>
    </source>
</evidence>